<dbReference type="Proteomes" id="UP000054516">
    <property type="component" value="Unassembled WGS sequence"/>
</dbReference>
<dbReference type="PANTHER" id="PTHR47791:SF3">
    <property type="entry name" value="MEIOTICALLY UP-REGULATED GENE 191 PROTEIN"/>
    <property type="match status" value="1"/>
</dbReference>
<keyword evidence="2" id="KW-0378">Hydrolase</keyword>
<dbReference type="Gene3D" id="1.50.10.20">
    <property type="match status" value="1"/>
</dbReference>
<dbReference type="EMBL" id="DF977537">
    <property type="protein sequence ID" value="GAP92613.1"/>
    <property type="molecule type" value="Genomic_DNA"/>
</dbReference>
<keyword evidence="1" id="KW-0732">Signal</keyword>
<dbReference type="InterPro" id="IPR053169">
    <property type="entry name" value="MUG_Protein"/>
</dbReference>
<name>A0A1W2TVI6_ROSNE</name>
<dbReference type="GO" id="GO:0005975">
    <property type="term" value="P:carbohydrate metabolic process"/>
    <property type="evidence" value="ECO:0007669"/>
    <property type="project" value="InterPro"/>
</dbReference>
<evidence type="ECO:0000313" key="3">
    <source>
        <dbReference type="Proteomes" id="UP000054516"/>
    </source>
</evidence>
<dbReference type="PANTHER" id="PTHR47791">
    <property type="entry name" value="MEIOTICALLY UP-REGULATED GENE 191 PROTEIN"/>
    <property type="match status" value="1"/>
</dbReference>
<sequence>MGSTKSLRSCLYSAVMSSLAVRGVAAAAGPGDADTVHAAVQAMNRFYNSSTGLWDTGPWWHSGVALRAVAEYMLITGSREYVDMAAHTVEVQRAPIPWWPEGGGDFRADSTDDTGWWALALASLYQVTGKSEYLDLAKEDEAYMYGYWNTTTCGGGLIWNIPSRTYHNAISNELYLELTATLHNLIPGDTYYLGQALREWEWFKATGMINGKGLVNDGLTEDQACANNGQPVWSYNQGVILAGLVQLSAATGLPSYLDVARGIADAVVADGALSPGGILTESACATPADCEPNGTAFKGIFMRGLAKLDAALGGHPYRDYIRRNAQSAYDKSRNGSDFYGFAWQGPYDSGTIGKQESAVDLLLSTL</sequence>
<protein>
    <submittedName>
        <fullName evidence="2">Putative glycosyl hydrolase</fullName>
    </submittedName>
</protein>
<dbReference type="InterPro" id="IPR008928">
    <property type="entry name" value="6-hairpin_glycosidase_sf"/>
</dbReference>
<feature type="chain" id="PRO_5010729972" evidence="1">
    <location>
        <begin position="27"/>
        <end position="366"/>
    </location>
</feature>
<feature type="signal peptide" evidence="1">
    <location>
        <begin position="1"/>
        <end position="26"/>
    </location>
</feature>
<evidence type="ECO:0000313" key="2">
    <source>
        <dbReference type="EMBL" id="GAP92613.1"/>
    </source>
</evidence>
<dbReference type="AlphaFoldDB" id="A0A1W2TVI6"/>
<dbReference type="InterPro" id="IPR005198">
    <property type="entry name" value="Glyco_hydro_76"/>
</dbReference>
<dbReference type="OMA" id="YTSYTCC"/>
<gene>
    <name evidence="2" type="ORF">SAMD00023353_9200270</name>
</gene>
<proteinExistence type="predicted"/>
<accession>A0A1W2TVI6</accession>
<keyword evidence="3" id="KW-1185">Reference proteome</keyword>
<dbReference type="SUPFAM" id="SSF48208">
    <property type="entry name" value="Six-hairpin glycosidases"/>
    <property type="match status" value="1"/>
</dbReference>
<dbReference type="STRING" id="77044.A0A1W2TVI6"/>
<dbReference type="Pfam" id="PF03663">
    <property type="entry name" value="Glyco_hydro_76"/>
    <property type="match status" value="1"/>
</dbReference>
<reference evidence="2" key="1">
    <citation type="submission" date="2016-03" db="EMBL/GenBank/DDBJ databases">
        <title>Draft genome sequence of Rosellinia necatrix.</title>
        <authorList>
            <person name="Kanematsu S."/>
        </authorList>
    </citation>
    <scope>NUCLEOTIDE SEQUENCE [LARGE SCALE GENOMIC DNA]</scope>
    <source>
        <strain evidence="2">W97</strain>
    </source>
</reference>
<organism evidence="2">
    <name type="scientific">Rosellinia necatrix</name>
    <name type="common">White root-rot fungus</name>
    <dbReference type="NCBI Taxonomy" id="77044"/>
    <lineage>
        <taxon>Eukaryota</taxon>
        <taxon>Fungi</taxon>
        <taxon>Dikarya</taxon>
        <taxon>Ascomycota</taxon>
        <taxon>Pezizomycotina</taxon>
        <taxon>Sordariomycetes</taxon>
        <taxon>Xylariomycetidae</taxon>
        <taxon>Xylariales</taxon>
        <taxon>Xylariaceae</taxon>
        <taxon>Rosellinia</taxon>
    </lineage>
</organism>
<dbReference type="OrthoDB" id="9984024at2759"/>
<evidence type="ECO:0000256" key="1">
    <source>
        <dbReference type="SAM" id="SignalP"/>
    </source>
</evidence>
<dbReference type="GO" id="GO:0016787">
    <property type="term" value="F:hydrolase activity"/>
    <property type="evidence" value="ECO:0007669"/>
    <property type="project" value="UniProtKB-KW"/>
</dbReference>